<sequence length="71" mass="7947">MSDRKTILNNLKDISELKVYIPVCNCHSGSQSEKCDCDCNCEGDICNCNCDCNCKTKSVVIRKKSNVLQIK</sequence>
<evidence type="ECO:0000313" key="1">
    <source>
        <dbReference type="EMBL" id="KAA6350983.1"/>
    </source>
</evidence>
<comment type="caution">
    <text evidence="1">The sequence shown here is derived from an EMBL/GenBank/DDBJ whole genome shotgun (WGS) entry which is preliminary data.</text>
</comment>
<protein>
    <recommendedName>
        <fullName evidence="2">Metallothionein</fullName>
    </recommendedName>
</protein>
<dbReference type="EMBL" id="SNRY01000020">
    <property type="protein sequence ID" value="KAA6350983.1"/>
    <property type="molecule type" value="Genomic_DNA"/>
</dbReference>
<reference evidence="1" key="1">
    <citation type="submission" date="2019-03" db="EMBL/GenBank/DDBJ databases">
        <title>Single cell metagenomics reveals metabolic interactions within the superorganism composed of flagellate Streblomastix strix and complex community of Bacteroidetes bacteria on its surface.</title>
        <authorList>
            <person name="Treitli S.C."/>
            <person name="Kolisko M."/>
            <person name="Husnik F."/>
            <person name="Keeling P."/>
            <person name="Hampl V."/>
        </authorList>
    </citation>
    <scope>NUCLEOTIDE SEQUENCE</scope>
    <source>
        <strain evidence="1">STM</strain>
    </source>
</reference>
<accession>A0A5J4T013</accession>
<dbReference type="AlphaFoldDB" id="A0A5J4T013"/>
<name>A0A5J4T013_9ZZZZ</name>
<evidence type="ECO:0008006" key="2">
    <source>
        <dbReference type="Google" id="ProtNLM"/>
    </source>
</evidence>
<gene>
    <name evidence="1" type="ORF">EZS27_001680</name>
</gene>
<organism evidence="1">
    <name type="scientific">termite gut metagenome</name>
    <dbReference type="NCBI Taxonomy" id="433724"/>
    <lineage>
        <taxon>unclassified sequences</taxon>
        <taxon>metagenomes</taxon>
        <taxon>organismal metagenomes</taxon>
    </lineage>
</organism>
<proteinExistence type="predicted"/>